<name>A0A4Q2EGH1_9ACTN</name>
<feature type="domain" description="DUF1707" evidence="2">
    <location>
        <begin position="27"/>
        <end position="77"/>
    </location>
</feature>
<reference evidence="3 4" key="1">
    <citation type="submission" date="2018-01" db="EMBL/GenBank/DDBJ databases">
        <title>Lactibacter flavus gen. nov., sp. nov., a novel bacterium of the family Propionibacteriaceae isolated from raw milk and dairy products.</title>
        <authorList>
            <person name="Wenning M."/>
            <person name="Breitenwieser F."/>
            <person name="Huptas C."/>
            <person name="von Neubeck M."/>
            <person name="Busse H.-J."/>
            <person name="Scherer S."/>
        </authorList>
    </citation>
    <scope>NUCLEOTIDE SEQUENCE [LARGE SCALE GENOMIC DNA]</scope>
    <source>
        <strain evidence="3 4">VG341</strain>
    </source>
</reference>
<dbReference type="PANTHER" id="PTHR40763:SF4">
    <property type="entry name" value="DUF1707 DOMAIN-CONTAINING PROTEIN"/>
    <property type="match status" value="1"/>
</dbReference>
<dbReference type="RefSeq" id="WP_129459537.1">
    <property type="nucleotide sequence ID" value="NZ_PPCV01000009.1"/>
</dbReference>
<sequence length="160" mass="17585">MTQPVPFPQPGDIWSRFSVDPRRSPTLRASDADRDIAVEALNAAFQDGRLDASEHADRIGRALAAKQLADLTPLVADVTVMAPLAGPTPRRQRIRSAALRSWLGMAVLFNLIWLATWVLSASGPYYYWPLWPMVGTAIPVVIAWIGGNGSGPGRRRELER</sequence>
<dbReference type="EMBL" id="PPCV01000009">
    <property type="protein sequence ID" value="RXW31444.1"/>
    <property type="molecule type" value="Genomic_DNA"/>
</dbReference>
<feature type="transmembrane region" description="Helical" evidence="1">
    <location>
        <begin position="99"/>
        <end position="119"/>
    </location>
</feature>
<feature type="transmembrane region" description="Helical" evidence="1">
    <location>
        <begin position="125"/>
        <end position="146"/>
    </location>
</feature>
<dbReference type="Proteomes" id="UP000290624">
    <property type="component" value="Unassembled WGS sequence"/>
</dbReference>
<dbReference type="AlphaFoldDB" id="A0A4Q2EGH1"/>
<keyword evidence="1" id="KW-0472">Membrane</keyword>
<proteinExistence type="predicted"/>
<evidence type="ECO:0000313" key="3">
    <source>
        <dbReference type="EMBL" id="RXW31444.1"/>
    </source>
</evidence>
<organism evidence="3 4">
    <name type="scientific">Propioniciclava flava</name>
    <dbReference type="NCBI Taxonomy" id="2072026"/>
    <lineage>
        <taxon>Bacteria</taxon>
        <taxon>Bacillati</taxon>
        <taxon>Actinomycetota</taxon>
        <taxon>Actinomycetes</taxon>
        <taxon>Propionibacteriales</taxon>
        <taxon>Propionibacteriaceae</taxon>
        <taxon>Propioniciclava</taxon>
    </lineage>
</organism>
<evidence type="ECO:0000259" key="2">
    <source>
        <dbReference type="Pfam" id="PF08044"/>
    </source>
</evidence>
<evidence type="ECO:0000313" key="4">
    <source>
        <dbReference type="Proteomes" id="UP000290624"/>
    </source>
</evidence>
<protein>
    <recommendedName>
        <fullName evidence="2">DUF1707 domain-containing protein</fullName>
    </recommendedName>
</protein>
<keyword evidence="4" id="KW-1185">Reference proteome</keyword>
<dbReference type="OrthoDB" id="4803675at2"/>
<dbReference type="PANTHER" id="PTHR40763">
    <property type="entry name" value="MEMBRANE PROTEIN-RELATED"/>
    <property type="match status" value="1"/>
</dbReference>
<comment type="caution">
    <text evidence="3">The sequence shown here is derived from an EMBL/GenBank/DDBJ whole genome shotgun (WGS) entry which is preliminary data.</text>
</comment>
<accession>A0A4Q2EGH1</accession>
<dbReference type="Pfam" id="PF08044">
    <property type="entry name" value="DUF1707"/>
    <property type="match status" value="1"/>
</dbReference>
<keyword evidence="1" id="KW-0812">Transmembrane</keyword>
<keyword evidence="1" id="KW-1133">Transmembrane helix</keyword>
<dbReference type="InterPro" id="IPR012551">
    <property type="entry name" value="DUF1707_SHOCT-like"/>
</dbReference>
<evidence type="ECO:0000256" key="1">
    <source>
        <dbReference type="SAM" id="Phobius"/>
    </source>
</evidence>
<gene>
    <name evidence="3" type="ORF">C1706_12325</name>
</gene>